<keyword evidence="1" id="KW-1133">Transmembrane helix</keyword>
<feature type="transmembrane region" description="Helical" evidence="1">
    <location>
        <begin position="20"/>
        <end position="41"/>
    </location>
</feature>
<organism evidence="2 3">
    <name type="scientific">Brevundimonas aurifodinae</name>
    <dbReference type="NCBI Taxonomy" id="1508312"/>
    <lineage>
        <taxon>Bacteria</taxon>
        <taxon>Pseudomonadati</taxon>
        <taxon>Pseudomonadota</taxon>
        <taxon>Alphaproteobacteria</taxon>
        <taxon>Caulobacterales</taxon>
        <taxon>Caulobacteraceae</taxon>
        <taxon>Brevundimonas</taxon>
    </lineage>
</organism>
<evidence type="ECO:0000313" key="3">
    <source>
        <dbReference type="Proteomes" id="UP001445732"/>
    </source>
</evidence>
<evidence type="ECO:0000256" key="1">
    <source>
        <dbReference type="SAM" id="Phobius"/>
    </source>
</evidence>
<protein>
    <recommendedName>
        <fullName evidence="4">MFS transporter</fullName>
    </recommendedName>
</protein>
<evidence type="ECO:0008006" key="4">
    <source>
        <dbReference type="Google" id="ProtNLM"/>
    </source>
</evidence>
<comment type="caution">
    <text evidence="2">The sequence shown here is derived from an EMBL/GenBank/DDBJ whole genome shotgun (WGS) entry which is preliminary data.</text>
</comment>
<dbReference type="RefSeq" id="WP_349685131.1">
    <property type="nucleotide sequence ID" value="NZ_JBEGDD010000010.1"/>
</dbReference>
<dbReference type="Proteomes" id="UP001445732">
    <property type="component" value="Unassembled WGS sequence"/>
</dbReference>
<gene>
    <name evidence="2" type="ORF">ABN401_12210</name>
</gene>
<evidence type="ECO:0000313" key="2">
    <source>
        <dbReference type="EMBL" id="MEQ7155977.1"/>
    </source>
</evidence>
<dbReference type="EMBL" id="JBEGDD010000010">
    <property type="protein sequence ID" value="MEQ7155977.1"/>
    <property type="molecule type" value="Genomic_DNA"/>
</dbReference>
<keyword evidence="3" id="KW-1185">Reference proteome</keyword>
<keyword evidence="1" id="KW-0472">Membrane</keyword>
<keyword evidence="1" id="KW-0812">Transmembrane</keyword>
<sequence length="49" mass="5627">MRELPVRLAQMEARPRRQLWRDGLFFAASFVGTFYASVLMLEHAAALMA</sequence>
<proteinExistence type="predicted"/>
<reference evidence="2 3" key="1">
    <citation type="submission" date="2024-06" db="EMBL/GenBank/DDBJ databases">
        <title>Brevundimonas sp. C11.</title>
        <authorList>
            <person name="Maltman C."/>
        </authorList>
    </citation>
    <scope>NUCLEOTIDE SEQUENCE [LARGE SCALE GENOMIC DNA]</scope>
    <source>
        <strain evidence="2 3">C11</strain>
    </source>
</reference>
<accession>A0ABV1NQR3</accession>
<name>A0ABV1NQR3_9CAUL</name>